<evidence type="ECO:0000259" key="1">
    <source>
        <dbReference type="Pfam" id="PF02602"/>
    </source>
</evidence>
<dbReference type="GO" id="GO:0004852">
    <property type="term" value="F:uroporphyrinogen-III synthase activity"/>
    <property type="evidence" value="ECO:0007669"/>
    <property type="project" value="InterPro"/>
</dbReference>
<dbReference type="InterPro" id="IPR003754">
    <property type="entry name" value="4pyrrol_synth_uPrphyn_synth"/>
</dbReference>
<proteinExistence type="predicted"/>
<dbReference type="STRING" id="1003.SAMN04488541_102194"/>
<dbReference type="AlphaFoldDB" id="A0A1I2H2U8"/>
<protein>
    <submittedName>
        <fullName evidence="2">Uroporphyrinogen-III synthase</fullName>
    </submittedName>
</protein>
<dbReference type="EMBL" id="FONY01000021">
    <property type="protein sequence ID" value="SFF24455.1"/>
    <property type="molecule type" value="Genomic_DNA"/>
</dbReference>
<dbReference type="PANTHER" id="PTHR12390">
    <property type="entry name" value="UROPORPHYRINOGEN III SYNTHASE"/>
    <property type="match status" value="1"/>
</dbReference>
<name>A0A1I2H2U8_9BACT</name>
<evidence type="ECO:0000313" key="2">
    <source>
        <dbReference type="EMBL" id="SFF24455.1"/>
    </source>
</evidence>
<reference evidence="2 3" key="1">
    <citation type="submission" date="2016-10" db="EMBL/GenBank/DDBJ databases">
        <authorList>
            <person name="de Groot N.N."/>
        </authorList>
    </citation>
    <scope>NUCLEOTIDE SEQUENCE [LARGE SCALE GENOMIC DNA]</scope>
    <source>
        <strain>GEY</strain>
        <strain evidence="3">DSM 9560</strain>
    </source>
</reference>
<sequence length="260" mass="29978">MADANLNKDRLKVVKSILISQPKPDNNEKSPYSELATKYGIKVDFRPFIQVEPLPAKDFRKQKINILEHTAIVFTSKNAIDFFFKLCEEMKIEMPPEMKYFCITEQQSNYLQKYIVIRKRKIFHGVRTAADLIEVIKKHKTEKFLYPCSEIRRDEIPLYMEKNAIKYSEAIIYRTVASNLADVNLKDYDMIGFFSPSGVHSLFTNFPDFQQGDMRIAAFGPTTAKAVLEHNLILDIQAPQPNAPSMTGAIELYIREANKI</sequence>
<organism evidence="2 3">
    <name type="scientific">Thermoflexibacter ruber</name>
    <dbReference type="NCBI Taxonomy" id="1003"/>
    <lineage>
        <taxon>Bacteria</taxon>
        <taxon>Pseudomonadati</taxon>
        <taxon>Bacteroidota</taxon>
        <taxon>Cytophagia</taxon>
        <taxon>Cytophagales</taxon>
        <taxon>Thermoflexibacteraceae</taxon>
        <taxon>Thermoflexibacter</taxon>
    </lineage>
</organism>
<dbReference type="GO" id="GO:0006780">
    <property type="term" value="P:uroporphyrinogen III biosynthetic process"/>
    <property type="evidence" value="ECO:0007669"/>
    <property type="project" value="InterPro"/>
</dbReference>
<accession>A0A1I2H2U8</accession>
<gene>
    <name evidence="2" type="ORF">SAMN04488541_102194</name>
</gene>
<dbReference type="OrthoDB" id="1149788at2"/>
<dbReference type="PANTHER" id="PTHR12390:SF0">
    <property type="entry name" value="UROPORPHYRINOGEN-III SYNTHASE"/>
    <property type="match status" value="1"/>
</dbReference>
<dbReference type="RefSeq" id="WP_091545956.1">
    <property type="nucleotide sequence ID" value="NZ_FONY01000021.1"/>
</dbReference>
<dbReference type="Pfam" id="PF02602">
    <property type="entry name" value="HEM4"/>
    <property type="match status" value="1"/>
</dbReference>
<dbReference type="GO" id="GO:0005829">
    <property type="term" value="C:cytosol"/>
    <property type="evidence" value="ECO:0007669"/>
    <property type="project" value="TreeGrafter"/>
</dbReference>
<dbReference type="Proteomes" id="UP000199513">
    <property type="component" value="Unassembled WGS sequence"/>
</dbReference>
<feature type="domain" description="Tetrapyrrole biosynthesis uroporphyrinogen III synthase" evidence="1">
    <location>
        <begin position="31"/>
        <end position="247"/>
    </location>
</feature>
<dbReference type="InterPro" id="IPR036108">
    <property type="entry name" value="4pyrrol_syn_uPrphyn_synt_sf"/>
</dbReference>
<dbReference type="CDD" id="cd06578">
    <property type="entry name" value="HemD"/>
    <property type="match status" value="1"/>
</dbReference>
<dbReference type="Gene3D" id="3.40.50.10090">
    <property type="match status" value="2"/>
</dbReference>
<dbReference type="InterPro" id="IPR039793">
    <property type="entry name" value="UROS/Hem4"/>
</dbReference>
<keyword evidence="3" id="KW-1185">Reference proteome</keyword>
<dbReference type="SUPFAM" id="SSF69618">
    <property type="entry name" value="HemD-like"/>
    <property type="match status" value="1"/>
</dbReference>
<evidence type="ECO:0000313" key="3">
    <source>
        <dbReference type="Proteomes" id="UP000199513"/>
    </source>
</evidence>